<accession>A0A372LPW8</accession>
<dbReference type="GO" id="GO:0022857">
    <property type="term" value="F:transmembrane transporter activity"/>
    <property type="evidence" value="ECO:0007669"/>
    <property type="project" value="InterPro"/>
</dbReference>
<evidence type="ECO:0000256" key="5">
    <source>
        <dbReference type="ARBA" id="ARBA00022989"/>
    </source>
</evidence>
<keyword evidence="3" id="KW-1003">Cell membrane</keyword>
<feature type="transmembrane region" description="Helical" evidence="7">
    <location>
        <begin position="195"/>
        <end position="218"/>
    </location>
</feature>
<reference evidence="9 10" key="1">
    <citation type="submission" date="2018-08" db="EMBL/GenBank/DDBJ databases">
        <title>Bacillus chawlae sp. nov., Bacillus glennii sp. nov., and Bacillus saganii sp. nov. Isolated from the Vehicle Assembly Building at Kennedy Space Center where the Viking Spacecraft were Assembled.</title>
        <authorList>
            <person name="Seuylemezian A."/>
            <person name="Vaishampayan P."/>
        </authorList>
    </citation>
    <scope>NUCLEOTIDE SEQUENCE [LARGE SCALE GENOMIC DNA]</scope>
    <source>
        <strain evidence="9 10">V47-23a</strain>
    </source>
</reference>
<dbReference type="GO" id="GO:0005886">
    <property type="term" value="C:plasma membrane"/>
    <property type="evidence" value="ECO:0007669"/>
    <property type="project" value="UniProtKB-SubCell"/>
</dbReference>
<feature type="transmembrane region" description="Helical" evidence="7">
    <location>
        <begin position="126"/>
        <end position="147"/>
    </location>
</feature>
<comment type="subcellular location">
    <subcellularLocation>
        <location evidence="1">Cell membrane</location>
        <topology evidence="1">Multi-pass membrane protein</topology>
    </subcellularLocation>
</comment>
<keyword evidence="10" id="KW-1185">Reference proteome</keyword>
<dbReference type="InterPro" id="IPR020846">
    <property type="entry name" value="MFS_dom"/>
</dbReference>
<feature type="transmembrane region" description="Helical" evidence="7">
    <location>
        <begin position="356"/>
        <end position="379"/>
    </location>
</feature>
<feature type="transmembrane region" description="Helical" evidence="7">
    <location>
        <begin position="68"/>
        <end position="86"/>
    </location>
</feature>
<keyword evidence="5 7" id="KW-1133">Transmembrane helix</keyword>
<protein>
    <submittedName>
        <fullName evidence="9">MFS transporter</fullName>
    </submittedName>
</protein>
<keyword evidence="2" id="KW-0813">Transport</keyword>
<evidence type="ECO:0000256" key="6">
    <source>
        <dbReference type="ARBA" id="ARBA00023136"/>
    </source>
</evidence>
<evidence type="ECO:0000256" key="7">
    <source>
        <dbReference type="SAM" id="Phobius"/>
    </source>
</evidence>
<feature type="transmembrane region" description="Helical" evidence="7">
    <location>
        <begin position="298"/>
        <end position="319"/>
    </location>
</feature>
<dbReference type="OrthoDB" id="65739at2"/>
<dbReference type="InterPro" id="IPR001958">
    <property type="entry name" value="Tet-R_TetA/multi-R_MdtG-like"/>
</dbReference>
<dbReference type="InterPro" id="IPR036259">
    <property type="entry name" value="MFS_trans_sf"/>
</dbReference>
<dbReference type="PROSITE" id="PS50850">
    <property type="entry name" value="MFS"/>
    <property type="match status" value="1"/>
</dbReference>
<feature type="transmembrane region" description="Helical" evidence="7">
    <location>
        <begin position="92"/>
        <end position="114"/>
    </location>
</feature>
<dbReference type="PRINTS" id="PR01035">
    <property type="entry name" value="TCRTETA"/>
</dbReference>
<evidence type="ECO:0000256" key="3">
    <source>
        <dbReference type="ARBA" id="ARBA00022475"/>
    </source>
</evidence>
<keyword evidence="6 7" id="KW-0472">Membrane</keyword>
<dbReference type="Gene3D" id="1.20.1250.20">
    <property type="entry name" value="MFS general substrate transporter like domains"/>
    <property type="match status" value="2"/>
</dbReference>
<dbReference type="PANTHER" id="PTHR43414">
    <property type="entry name" value="MULTIDRUG RESISTANCE PROTEIN MDTG"/>
    <property type="match status" value="1"/>
</dbReference>
<comment type="caution">
    <text evidence="9">The sequence shown here is derived from an EMBL/GenBank/DDBJ whole genome shotgun (WGS) entry which is preliminary data.</text>
</comment>
<feature type="transmembrane region" description="Helical" evidence="7">
    <location>
        <begin position="238"/>
        <end position="256"/>
    </location>
</feature>
<dbReference type="InterPro" id="IPR011701">
    <property type="entry name" value="MFS"/>
</dbReference>
<gene>
    <name evidence="9" type="ORF">D0469_08235</name>
</gene>
<feature type="transmembrane region" description="Helical" evidence="7">
    <location>
        <begin position="153"/>
        <end position="175"/>
    </location>
</feature>
<dbReference type="SUPFAM" id="SSF103473">
    <property type="entry name" value="MFS general substrate transporter"/>
    <property type="match status" value="1"/>
</dbReference>
<evidence type="ECO:0000259" key="8">
    <source>
        <dbReference type="PROSITE" id="PS50850"/>
    </source>
</evidence>
<evidence type="ECO:0000256" key="4">
    <source>
        <dbReference type="ARBA" id="ARBA00022692"/>
    </source>
</evidence>
<proteinExistence type="predicted"/>
<dbReference type="EMBL" id="QVTE01000017">
    <property type="protein sequence ID" value="RFU70160.1"/>
    <property type="molecule type" value="Genomic_DNA"/>
</dbReference>
<sequence>MWISNFLVSASATMILPYLSLYIDSMGSYSGDFVQRWAGYVFSVTFVTAFIFSPMWGRFGDRHGYKPILMITGYGIALCIFLMGFAESVYTLFFLRMAMGAVTGFIPTSMALIVSQTPKETAGKTLGTLQTGTVTGGLCGPLIGGLLADTFGFEYTFILTAGGISLAATAVAFGVHESKKENKKEKEKTYNRRQVLSYIFKNPVLISVMLISTCMQAANFSIQPLLALYVGQLTHGNTIAFLAGLVFSSAGFGNLLSARHWGNLGDRIGYEKVIMMLLVSAAIIVIPQSFVTELWQLMLLRFMQGIALGGLLPCITAYIRQAAPASMQGEILGYNVSFRFLGNVIGPTAGGIVASIAGISSVFFLTSSLFLTGFALLWWSKMKETQAG</sequence>
<feature type="transmembrane region" description="Helical" evidence="7">
    <location>
        <begin position="37"/>
        <end position="56"/>
    </location>
</feature>
<dbReference type="AlphaFoldDB" id="A0A372LPW8"/>
<dbReference type="RefSeq" id="WP_117326231.1">
    <property type="nucleotide sequence ID" value="NZ_QVTE01000017.1"/>
</dbReference>
<evidence type="ECO:0000313" key="10">
    <source>
        <dbReference type="Proteomes" id="UP000264541"/>
    </source>
</evidence>
<evidence type="ECO:0000256" key="1">
    <source>
        <dbReference type="ARBA" id="ARBA00004651"/>
    </source>
</evidence>
<feature type="domain" description="Major facilitator superfamily (MFS) profile" evidence="8">
    <location>
        <begin position="1"/>
        <end position="385"/>
    </location>
</feature>
<evidence type="ECO:0000313" key="9">
    <source>
        <dbReference type="EMBL" id="RFU70160.1"/>
    </source>
</evidence>
<feature type="transmembrane region" description="Helical" evidence="7">
    <location>
        <begin position="268"/>
        <end position="286"/>
    </location>
</feature>
<keyword evidence="4 7" id="KW-0812">Transmembrane</keyword>
<evidence type="ECO:0000256" key="2">
    <source>
        <dbReference type="ARBA" id="ARBA00022448"/>
    </source>
</evidence>
<feature type="transmembrane region" description="Helical" evidence="7">
    <location>
        <begin position="331"/>
        <end position="350"/>
    </location>
</feature>
<dbReference type="Pfam" id="PF07690">
    <property type="entry name" value="MFS_1"/>
    <property type="match status" value="1"/>
</dbReference>
<dbReference type="PANTHER" id="PTHR43414:SF3">
    <property type="entry name" value="LMO2377 PROTEIN"/>
    <property type="match status" value="1"/>
</dbReference>
<dbReference type="Proteomes" id="UP000264541">
    <property type="component" value="Unassembled WGS sequence"/>
</dbReference>
<organism evidence="9 10">
    <name type="scientific">Peribacillus saganii</name>
    <dbReference type="NCBI Taxonomy" id="2303992"/>
    <lineage>
        <taxon>Bacteria</taxon>
        <taxon>Bacillati</taxon>
        <taxon>Bacillota</taxon>
        <taxon>Bacilli</taxon>
        <taxon>Bacillales</taxon>
        <taxon>Bacillaceae</taxon>
        <taxon>Peribacillus</taxon>
    </lineage>
</organism>
<name>A0A372LPW8_9BACI</name>